<comment type="caution">
    <text evidence="2">The sequence shown here is derived from an EMBL/GenBank/DDBJ whole genome shotgun (WGS) entry which is preliminary data.</text>
</comment>
<proteinExistence type="predicted"/>
<keyword evidence="3" id="KW-1185">Reference proteome</keyword>
<dbReference type="Proteomes" id="UP001419268">
    <property type="component" value="Unassembled WGS sequence"/>
</dbReference>
<evidence type="ECO:0000313" key="2">
    <source>
        <dbReference type="EMBL" id="KAK9148983.1"/>
    </source>
</evidence>
<gene>
    <name evidence="2" type="ORF">Scep_007740</name>
</gene>
<feature type="region of interest" description="Disordered" evidence="1">
    <location>
        <begin position="551"/>
        <end position="576"/>
    </location>
</feature>
<feature type="region of interest" description="Disordered" evidence="1">
    <location>
        <begin position="15"/>
        <end position="41"/>
    </location>
</feature>
<reference evidence="2 3" key="1">
    <citation type="submission" date="2024-01" db="EMBL/GenBank/DDBJ databases">
        <title>Genome assemblies of Stephania.</title>
        <authorList>
            <person name="Yang L."/>
        </authorList>
    </citation>
    <scope>NUCLEOTIDE SEQUENCE [LARGE SCALE GENOMIC DNA]</scope>
    <source>
        <strain evidence="2">JXDWG</strain>
        <tissue evidence="2">Leaf</tissue>
    </source>
</reference>
<name>A0AAP0KC88_9MAGN</name>
<dbReference type="EMBL" id="JBBNAG010000003">
    <property type="protein sequence ID" value="KAK9148983.1"/>
    <property type="molecule type" value="Genomic_DNA"/>
</dbReference>
<feature type="compositionally biased region" description="Basic and acidic residues" evidence="1">
    <location>
        <begin position="566"/>
        <end position="576"/>
    </location>
</feature>
<accession>A0AAP0KC88</accession>
<dbReference type="PANTHER" id="PTHR36810:SF1">
    <property type="entry name" value="OS05G0232200 PROTEIN"/>
    <property type="match status" value="1"/>
</dbReference>
<sequence length="601" mass="67246">MFVAFVAYVYLSASKKDQDAKDAEETATEVPSTPAAVSTPVAVPEKPAQAAVVALKPREPIPENQQRELFKWILEEKRKVKPKDPEEKKRVDEEKAVLKQFIKAKSVPRRKDCQMPGTIQVSVLGLVGLPSSSISVKVSMGKKEYQTWDKDEFCFPLTALRDNLIVTLHDAEGNELCVKEVETRLIVEKGNLDDILTLEGGVNLHLKYQFILTEEDRKRIREMRDSALRKKRGELIASSPTQSESESVCSIGGVVAMPSVSLNSVVTDLHVRDGQTDAVNASLGNRKDTQLDQLMQTYPSATDGSEGLHQPTPLAGKIKALHLMEENQRIATQSSLLHIPTRFSSTEESLDRQLGSRESLFVDGRNHFHDKQRTTEKIPNNVRKMISAFESSQSQELRPLDNILTERISPMKCPSDKEPTTQKNDRMQSNADMGLKSYTNDVGLRPLRIDRSPELSKGPKSACPSIETPDKLDMCASQNQHARLTIGNELYYFESSENWIIPGEKKRLCITTASKRVMNLVKAFDSNGETDQTKRRSPKAVPVKENRYISQEVKKNGKGSHSLRKPKVESSENEKASGRLIGQIRYPIEAFGYRGNSSGWS</sequence>
<feature type="compositionally biased region" description="Basic and acidic residues" evidence="1">
    <location>
        <begin position="15"/>
        <end position="24"/>
    </location>
</feature>
<protein>
    <submittedName>
        <fullName evidence="2">Uncharacterized protein</fullName>
    </submittedName>
</protein>
<dbReference type="PANTHER" id="PTHR36810">
    <property type="entry name" value="BNACNNG47150D PROTEIN"/>
    <property type="match status" value="1"/>
</dbReference>
<organism evidence="2 3">
    <name type="scientific">Stephania cephalantha</name>
    <dbReference type="NCBI Taxonomy" id="152367"/>
    <lineage>
        <taxon>Eukaryota</taxon>
        <taxon>Viridiplantae</taxon>
        <taxon>Streptophyta</taxon>
        <taxon>Embryophyta</taxon>
        <taxon>Tracheophyta</taxon>
        <taxon>Spermatophyta</taxon>
        <taxon>Magnoliopsida</taxon>
        <taxon>Ranunculales</taxon>
        <taxon>Menispermaceae</taxon>
        <taxon>Menispermoideae</taxon>
        <taxon>Cissampelideae</taxon>
        <taxon>Stephania</taxon>
    </lineage>
</organism>
<evidence type="ECO:0000256" key="1">
    <source>
        <dbReference type="SAM" id="MobiDB-lite"/>
    </source>
</evidence>
<feature type="compositionally biased region" description="Basic residues" evidence="1">
    <location>
        <begin position="556"/>
        <end position="565"/>
    </location>
</feature>
<dbReference type="AlphaFoldDB" id="A0AAP0KC88"/>
<evidence type="ECO:0000313" key="3">
    <source>
        <dbReference type="Proteomes" id="UP001419268"/>
    </source>
</evidence>